<proteinExistence type="predicted"/>
<evidence type="ECO:0000256" key="2">
    <source>
        <dbReference type="ARBA" id="ARBA00022801"/>
    </source>
</evidence>
<evidence type="ECO:0000313" key="5">
    <source>
        <dbReference type="Proteomes" id="UP000034690"/>
    </source>
</evidence>
<dbReference type="PROSITE" id="PS51462">
    <property type="entry name" value="NUDIX"/>
    <property type="match status" value="1"/>
</dbReference>
<dbReference type="Pfam" id="PF00293">
    <property type="entry name" value="NUDIX"/>
    <property type="match status" value="1"/>
</dbReference>
<sequence>MDNKIKVRLRLVIIKNEKLLAYYTQENDFFFYIGGKLEYGESIEACWKREVKEELGENVKFSFRKILYIRDYIDPSENEHSVELFILGDIDKFEEVEGRPDSEFEGKKWPTWLEINNLPNNLYPKQLTKKLLQDYKKGFPNTGEYIGRMDRDK</sequence>
<dbReference type="InterPro" id="IPR015797">
    <property type="entry name" value="NUDIX_hydrolase-like_dom_sf"/>
</dbReference>
<dbReference type="Proteomes" id="UP000034690">
    <property type="component" value="Unassembled WGS sequence"/>
</dbReference>
<dbReference type="GO" id="GO:0016787">
    <property type="term" value="F:hydrolase activity"/>
    <property type="evidence" value="ECO:0007669"/>
    <property type="project" value="UniProtKB-KW"/>
</dbReference>
<feature type="domain" description="Nudix hydrolase" evidence="3">
    <location>
        <begin position="5"/>
        <end position="133"/>
    </location>
</feature>
<evidence type="ECO:0000313" key="4">
    <source>
        <dbReference type="EMBL" id="KKR10694.1"/>
    </source>
</evidence>
<dbReference type="Gene3D" id="3.90.79.10">
    <property type="entry name" value="Nucleoside Triphosphate Pyrophosphohydrolase"/>
    <property type="match status" value="1"/>
</dbReference>
<evidence type="ECO:0000256" key="1">
    <source>
        <dbReference type="ARBA" id="ARBA00001946"/>
    </source>
</evidence>
<dbReference type="InterPro" id="IPR000086">
    <property type="entry name" value="NUDIX_hydrolase_dom"/>
</dbReference>
<protein>
    <submittedName>
        <fullName evidence="4">MutT/nudix family protein</fullName>
    </submittedName>
</protein>
<dbReference type="AlphaFoldDB" id="A0A0G0N396"/>
<dbReference type="EMBL" id="LBWQ01000046">
    <property type="protein sequence ID" value="KKR10694.1"/>
    <property type="molecule type" value="Genomic_DNA"/>
</dbReference>
<name>A0A0G0N396_9BACT</name>
<comment type="cofactor">
    <cofactor evidence="1">
        <name>Mg(2+)</name>
        <dbReference type="ChEBI" id="CHEBI:18420"/>
    </cofactor>
</comment>
<accession>A0A0G0N396</accession>
<reference evidence="4 5" key="1">
    <citation type="journal article" date="2015" name="Nature">
        <title>rRNA introns, odd ribosomes, and small enigmatic genomes across a large radiation of phyla.</title>
        <authorList>
            <person name="Brown C.T."/>
            <person name="Hug L.A."/>
            <person name="Thomas B.C."/>
            <person name="Sharon I."/>
            <person name="Castelle C.J."/>
            <person name="Singh A."/>
            <person name="Wilkins M.J."/>
            <person name="Williams K.H."/>
            <person name="Banfield J.F."/>
        </authorList>
    </citation>
    <scope>NUCLEOTIDE SEQUENCE [LARGE SCALE GENOMIC DNA]</scope>
</reference>
<dbReference type="SUPFAM" id="SSF55811">
    <property type="entry name" value="Nudix"/>
    <property type="match status" value="1"/>
</dbReference>
<organism evidence="4 5">
    <name type="scientific">Candidatus Woesebacteria bacterium GW2011_GWA1_39_21b</name>
    <dbReference type="NCBI Taxonomy" id="1618551"/>
    <lineage>
        <taxon>Bacteria</taxon>
        <taxon>Candidatus Woeseibacteriota</taxon>
    </lineage>
</organism>
<comment type="caution">
    <text evidence="4">The sequence shown here is derived from an EMBL/GenBank/DDBJ whole genome shotgun (WGS) entry which is preliminary data.</text>
</comment>
<dbReference type="PANTHER" id="PTHR43046">
    <property type="entry name" value="GDP-MANNOSE MANNOSYL HYDROLASE"/>
    <property type="match status" value="1"/>
</dbReference>
<evidence type="ECO:0000259" key="3">
    <source>
        <dbReference type="PROSITE" id="PS51462"/>
    </source>
</evidence>
<keyword evidence="2" id="KW-0378">Hydrolase</keyword>
<dbReference type="PANTHER" id="PTHR43046:SF14">
    <property type="entry name" value="MUTT_NUDIX FAMILY PROTEIN"/>
    <property type="match status" value="1"/>
</dbReference>
<gene>
    <name evidence="4" type="ORF">UT40_C0046G0013</name>
</gene>